<reference evidence="17" key="1">
    <citation type="submission" date="2020-11" db="EMBL/GenBank/DDBJ databases">
        <authorList>
            <person name="Tran Van P."/>
        </authorList>
    </citation>
    <scope>NUCLEOTIDE SEQUENCE</scope>
</reference>
<dbReference type="EMBL" id="LR900081">
    <property type="protein sequence ID" value="CAD7244107.1"/>
    <property type="molecule type" value="Genomic_DNA"/>
</dbReference>
<dbReference type="SMART" id="SM00079">
    <property type="entry name" value="PBPe"/>
    <property type="match status" value="1"/>
</dbReference>
<comment type="subcellular location">
    <subcellularLocation>
        <location evidence="1">Cell membrane</location>
        <topology evidence="1">Multi-pass membrane protein</topology>
    </subcellularLocation>
</comment>
<dbReference type="GO" id="GO:0015276">
    <property type="term" value="F:ligand-gated monoatomic ion channel activity"/>
    <property type="evidence" value="ECO:0007669"/>
    <property type="project" value="InterPro"/>
</dbReference>
<dbReference type="GO" id="GO:0050906">
    <property type="term" value="P:detection of stimulus involved in sensory perception"/>
    <property type="evidence" value="ECO:0007669"/>
    <property type="project" value="UniProtKB-ARBA"/>
</dbReference>
<name>A0A7R9A1E7_9CRUS</name>
<accession>A0A7R9A1E7</accession>
<dbReference type="AlphaFoldDB" id="A0A7R9A1E7"/>
<feature type="domain" description="Ionotropic glutamate receptor C-terminal" evidence="15">
    <location>
        <begin position="234"/>
        <end position="603"/>
    </location>
</feature>
<dbReference type="SUPFAM" id="SSF53850">
    <property type="entry name" value="Periplasmic binding protein-like II"/>
    <property type="match status" value="1"/>
</dbReference>
<evidence type="ECO:0000256" key="9">
    <source>
        <dbReference type="ARBA" id="ARBA00023136"/>
    </source>
</evidence>
<keyword evidence="7" id="KW-0175">Coiled coil</keyword>
<protein>
    <recommendedName>
        <fullName evidence="19">Ionotropic glutamate receptor C-terminal domain-containing protein</fullName>
    </recommendedName>
</protein>
<dbReference type="GO" id="GO:0005886">
    <property type="term" value="C:plasma membrane"/>
    <property type="evidence" value="ECO:0007669"/>
    <property type="project" value="UniProtKB-SubCell"/>
</dbReference>
<dbReference type="InterPro" id="IPR019594">
    <property type="entry name" value="Glu/Gly-bd"/>
</dbReference>
<keyword evidence="11" id="KW-0325">Glycoprotein</keyword>
<keyword evidence="13" id="KW-0407">Ion channel</keyword>
<dbReference type="Gene3D" id="3.40.190.10">
    <property type="entry name" value="Periplasmic binding protein-like II"/>
    <property type="match status" value="1"/>
</dbReference>
<dbReference type="OrthoDB" id="5984008at2759"/>
<evidence type="ECO:0000256" key="8">
    <source>
        <dbReference type="ARBA" id="ARBA00023065"/>
    </source>
</evidence>
<evidence type="ECO:0000259" key="16">
    <source>
        <dbReference type="SMART" id="SM00918"/>
    </source>
</evidence>
<dbReference type="Pfam" id="PF10613">
    <property type="entry name" value="Lig_chan-Glu_bd"/>
    <property type="match status" value="1"/>
</dbReference>
<dbReference type="SMART" id="SM00918">
    <property type="entry name" value="Lig_chan-Glu_bd"/>
    <property type="match status" value="1"/>
</dbReference>
<feature type="transmembrane region" description="Helical" evidence="14">
    <location>
        <begin position="384"/>
        <end position="406"/>
    </location>
</feature>
<dbReference type="Gene3D" id="1.10.287.70">
    <property type="match status" value="1"/>
</dbReference>
<evidence type="ECO:0000256" key="3">
    <source>
        <dbReference type="ARBA" id="ARBA00022448"/>
    </source>
</evidence>
<evidence type="ECO:0000256" key="11">
    <source>
        <dbReference type="ARBA" id="ARBA00023180"/>
    </source>
</evidence>
<evidence type="ECO:0000256" key="7">
    <source>
        <dbReference type="ARBA" id="ARBA00023054"/>
    </source>
</evidence>
<evidence type="ECO:0000256" key="14">
    <source>
        <dbReference type="SAM" id="Phobius"/>
    </source>
</evidence>
<dbReference type="PANTHER" id="PTHR42643">
    <property type="entry name" value="IONOTROPIC RECEPTOR 20A-RELATED"/>
    <property type="match status" value="1"/>
</dbReference>
<evidence type="ECO:0000256" key="4">
    <source>
        <dbReference type="ARBA" id="ARBA00022475"/>
    </source>
</evidence>
<dbReference type="PANTHER" id="PTHR42643:SF24">
    <property type="entry name" value="IONOTROPIC RECEPTOR 60A"/>
    <property type="match status" value="1"/>
</dbReference>
<feature type="domain" description="Ionotropic glutamate receptor L-glutamate and glycine-binding" evidence="16">
    <location>
        <begin position="244"/>
        <end position="306"/>
    </location>
</feature>
<evidence type="ECO:0000256" key="10">
    <source>
        <dbReference type="ARBA" id="ARBA00023170"/>
    </source>
</evidence>
<keyword evidence="5 14" id="KW-0812">Transmembrane</keyword>
<keyword evidence="12" id="KW-1071">Ligand-gated ion channel</keyword>
<evidence type="ECO:0000259" key="15">
    <source>
        <dbReference type="SMART" id="SM00079"/>
    </source>
</evidence>
<proteinExistence type="inferred from homology"/>
<keyword evidence="18" id="KW-1185">Reference proteome</keyword>
<comment type="similarity">
    <text evidence="2">Belongs to the glutamate-gated ion channel (TC 1.A.10.1) family.</text>
</comment>
<feature type="non-terminal residue" evidence="17">
    <location>
        <position position="1"/>
    </location>
</feature>
<gene>
    <name evidence="17" type="ORF">DSTB1V02_LOCUS4009</name>
</gene>
<dbReference type="Proteomes" id="UP000677054">
    <property type="component" value="Unassembled WGS sequence"/>
</dbReference>
<dbReference type="EMBL" id="CAJPEV010000564">
    <property type="protein sequence ID" value="CAG0886491.1"/>
    <property type="molecule type" value="Genomic_DNA"/>
</dbReference>
<keyword evidence="8" id="KW-0406">Ion transport</keyword>
<dbReference type="InterPro" id="IPR052192">
    <property type="entry name" value="Insect_Ionotropic_Sensory_Rcpt"/>
</dbReference>
<evidence type="ECO:0000256" key="1">
    <source>
        <dbReference type="ARBA" id="ARBA00004651"/>
    </source>
</evidence>
<keyword evidence="10" id="KW-0675">Receptor</keyword>
<keyword evidence="4" id="KW-1003">Cell membrane</keyword>
<evidence type="ECO:0008006" key="19">
    <source>
        <dbReference type="Google" id="ProtNLM"/>
    </source>
</evidence>
<evidence type="ECO:0000256" key="13">
    <source>
        <dbReference type="ARBA" id="ARBA00023303"/>
    </source>
</evidence>
<organism evidence="17">
    <name type="scientific">Darwinula stevensoni</name>
    <dbReference type="NCBI Taxonomy" id="69355"/>
    <lineage>
        <taxon>Eukaryota</taxon>
        <taxon>Metazoa</taxon>
        <taxon>Ecdysozoa</taxon>
        <taxon>Arthropoda</taxon>
        <taxon>Crustacea</taxon>
        <taxon>Oligostraca</taxon>
        <taxon>Ostracoda</taxon>
        <taxon>Podocopa</taxon>
        <taxon>Podocopida</taxon>
        <taxon>Darwinulocopina</taxon>
        <taxon>Darwinuloidea</taxon>
        <taxon>Darwinulidae</taxon>
        <taxon>Darwinula</taxon>
    </lineage>
</organism>
<evidence type="ECO:0000313" key="17">
    <source>
        <dbReference type="EMBL" id="CAD7244107.1"/>
    </source>
</evidence>
<evidence type="ECO:0000313" key="18">
    <source>
        <dbReference type="Proteomes" id="UP000677054"/>
    </source>
</evidence>
<evidence type="ECO:0000256" key="6">
    <source>
        <dbReference type="ARBA" id="ARBA00022989"/>
    </source>
</evidence>
<dbReference type="InterPro" id="IPR001320">
    <property type="entry name" value="Iontro_rcpt_C"/>
</dbReference>
<sequence>SLEEESAGTPGSPCVLRRLLASLRPDVVVSARLSRGLVFAFSVLFESPRFKIPAGNGYNFQLDSSWKFEPIPTGGPSTAEQLDEESRARCDGRIGAESEETARILYSCSHFPSDFSIRKRSKILFLCPAAWTVRFFARMVEKKQTDFSVKWVCFHSGWNQTGLKELEGTLKETLSIAVLIPTKDGEETIQLWSNEPTPSGSAMFKLAFEGNPWNAKESLLPDPIRPYRDLRGRTLRVAAYDYYPFFVFGRGKGGEVIPVEGIDASLLKILAGHFNFTYEIFAPEDGEWGAMMENGSFTGMIGAVESGRADLALTEITITANRSTVVDFTYPYMQEALTFVTLAPGESSRAFIVLSPLSIGGNVSIAKRQASGIKIIRRKLLLQMWFLVLGSIILTTVVLVFLARLLRKTEIKSGSERSLRYSPTKWFIFVIQVLTGESSPFFPTENSIRVFLSSWIIFSLILTSCYGGTLISQLSVPKEDPPLNNLNELDAAVSCGDLTWGCPRGSATEALFKNAEEGIYQHLWSRISKSAEENLVQTQEGVSEVLKRGKKGKKFAFVSGQTNSQLRATILGRSLFHIAKDTFYPQHYGIATPKGGPLKDVLDAV</sequence>
<keyword evidence="6 14" id="KW-1133">Transmembrane helix</keyword>
<evidence type="ECO:0000256" key="12">
    <source>
        <dbReference type="ARBA" id="ARBA00023286"/>
    </source>
</evidence>
<evidence type="ECO:0000256" key="5">
    <source>
        <dbReference type="ARBA" id="ARBA00022692"/>
    </source>
</evidence>
<keyword evidence="3" id="KW-0813">Transport</keyword>
<keyword evidence="9 14" id="KW-0472">Membrane</keyword>
<feature type="transmembrane region" description="Helical" evidence="14">
    <location>
        <begin position="448"/>
        <end position="471"/>
    </location>
</feature>
<dbReference type="Pfam" id="PF00060">
    <property type="entry name" value="Lig_chan"/>
    <property type="match status" value="1"/>
</dbReference>
<evidence type="ECO:0000256" key="2">
    <source>
        <dbReference type="ARBA" id="ARBA00008685"/>
    </source>
</evidence>
<dbReference type="GO" id="GO:0043226">
    <property type="term" value="C:organelle"/>
    <property type="evidence" value="ECO:0007669"/>
    <property type="project" value="UniProtKB-ARBA"/>
</dbReference>
<dbReference type="FunFam" id="3.40.190.10:FF:000078">
    <property type="entry name" value="glutamate receptor ionotropic, NMDA 3B"/>
    <property type="match status" value="1"/>
</dbReference>